<organism evidence="1 2">
    <name type="scientific">Trifolium pratense</name>
    <name type="common">Red clover</name>
    <dbReference type="NCBI Taxonomy" id="57577"/>
    <lineage>
        <taxon>Eukaryota</taxon>
        <taxon>Viridiplantae</taxon>
        <taxon>Streptophyta</taxon>
        <taxon>Embryophyta</taxon>
        <taxon>Tracheophyta</taxon>
        <taxon>Spermatophyta</taxon>
        <taxon>Magnoliopsida</taxon>
        <taxon>eudicotyledons</taxon>
        <taxon>Gunneridae</taxon>
        <taxon>Pentapetalae</taxon>
        <taxon>rosids</taxon>
        <taxon>fabids</taxon>
        <taxon>Fabales</taxon>
        <taxon>Fabaceae</taxon>
        <taxon>Papilionoideae</taxon>
        <taxon>50 kb inversion clade</taxon>
        <taxon>NPAAA clade</taxon>
        <taxon>Hologalegina</taxon>
        <taxon>IRL clade</taxon>
        <taxon>Trifolieae</taxon>
        <taxon>Trifolium</taxon>
    </lineage>
</organism>
<gene>
    <name evidence="1" type="ORF">L195_g055612</name>
</gene>
<evidence type="ECO:0000313" key="2">
    <source>
        <dbReference type="Proteomes" id="UP000236291"/>
    </source>
</evidence>
<evidence type="ECO:0000313" key="1">
    <source>
        <dbReference type="EMBL" id="PNX67407.1"/>
    </source>
</evidence>
<dbReference type="EMBL" id="ASHM01101971">
    <property type="protein sequence ID" value="PNX67407.1"/>
    <property type="molecule type" value="Genomic_DNA"/>
</dbReference>
<feature type="non-terminal residue" evidence="1">
    <location>
        <position position="14"/>
    </location>
</feature>
<protein>
    <submittedName>
        <fullName evidence="1">Uncharacterized protein</fullName>
    </submittedName>
</protein>
<reference evidence="1 2" key="2">
    <citation type="journal article" date="2017" name="Front. Plant Sci.">
        <title>Gene Classification and Mining of Molecular Markers Useful in Red Clover (Trifolium pratense) Breeding.</title>
        <authorList>
            <person name="Istvanek J."/>
            <person name="Dluhosova J."/>
            <person name="Dluhos P."/>
            <person name="Patkova L."/>
            <person name="Nedelnik J."/>
            <person name="Repkova J."/>
        </authorList>
    </citation>
    <scope>NUCLEOTIDE SEQUENCE [LARGE SCALE GENOMIC DNA]</scope>
    <source>
        <strain evidence="2">cv. Tatra</strain>
        <tissue evidence="1">Young leaves</tissue>
    </source>
</reference>
<accession>A0A2K3KM89</accession>
<comment type="caution">
    <text evidence="1">The sequence shown here is derived from an EMBL/GenBank/DDBJ whole genome shotgun (WGS) entry which is preliminary data.</text>
</comment>
<reference evidence="1 2" key="1">
    <citation type="journal article" date="2014" name="Am. J. Bot.">
        <title>Genome assembly and annotation for red clover (Trifolium pratense; Fabaceae).</title>
        <authorList>
            <person name="Istvanek J."/>
            <person name="Jaros M."/>
            <person name="Krenek A."/>
            <person name="Repkova J."/>
        </authorList>
    </citation>
    <scope>NUCLEOTIDE SEQUENCE [LARGE SCALE GENOMIC DNA]</scope>
    <source>
        <strain evidence="2">cv. Tatra</strain>
        <tissue evidence="1">Young leaves</tissue>
    </source>
</reference>
<dbReference type="Proteomes" id="UP000236291">
    <property type="component" value="Unassembled WGS sequence"/>
</dbReference>
<sequence>MKEGSVETKKLKLK</sequence>
<proteinExistence type="predicted"/>
<name>A0A2K3KM89_TRIPR</name>